<protein>
    <recommendedName>
        <fullName evidence="1">asparaginase</fullName>
        <ecNumber evidence="1">3.5.1.1</ecNumber>
    </recommendedName>
</protein>
<dbReference type="PROSITE" id="PS51732">
    <property type="entry name" value="ASN_GLN_ASE_3"/>
    <property type="match status" value="1"/>
</dbReference>
<dbReference type="InterPro" id="IPR036152">
    <property type="entry name" value="Asp/glu_Ase-like_sf"/>
</dbReference>
<dbReference type="InterPro" id="IPR037152">
    <property type="entry name" value="L-asparaginase_N_sf"/>
</dbReference>
<feature type="domain" description="L-asparaginase N-terminal" evidence="3">
    <location>
        <begin position="17"/>
        <end position="236"/>
    </location>
</feature>
<dbReference type="PROSITE" id="PS00144">
    <property type="entry name" value="ASN_GLN_ASE_1"/>
    <property type="match status" value="1"/>
</dbReference>
<evidence type="ECO:0000256" key="1">
    <source>
        <dbReference type="ARBA" id="ARBA00012920"/>
    </source>
</evidence>
<dbReference type="InterPro" id="IPR041725">
    <property type="entry name" value="L-asparaginase_I"/>
</dbReference>
<dbReference type="STRING" id="4999.A0A1Y1US90"/>
<proteinExistence type="predicted"/>
<dbReference type="CDD" id="cd08963">
    <property type="entry name" value="L-asparaginase_I"/>
    <property type="match status" value="1"/>
</dbReference>
<dbReference type="PANTHER" id="PTHR11707">
    <property type="entry name" value="L-ASPARAGINASE"/>
    <property type="match status" value="1"/>
</dbReference>
<dbReference type="GeneID" id="33554129"/>
<accession>A0A1Y1US90</accession>
<dbReference type="InParanoid" id="A0A1Y1US90"/>
<dbReference type="Gene3D" id="3.40.50.1170">
    <property type="entry name" value="L-asparaginase, N-terminal domain"/>
    <property type="match status" value="1"/>
</dbReference>
<feature type="domain" description="Asparaginase/glutaminase C-terminal" evidence="4">
    <location>
        <begin position="265"/>
        <end position="380"/>
    </location>
</feature>
<dbReference type="SUPFAM" id="SSF53774">
    <property type="entry name" value="Glutaminase/Asparaginase"/>
    <property type="match status" value="1"/>
</dbReference>
<dbReference type="InterPro" id="IPR020827">
    <property type="entry name" value="Asparaginase/glutaminase_AS1"/>
</dbReference>
<dbReference type="InterPro" id="IPR027473">
    <property type="entry name" value="L-asparaginase_C"/>
</dbReference>
<dbReference type="InterPro" id="IPR040919">
    <property type="entry name" value="Asparaginase_C"/>
</dbReference>
<dbReference type="InterPro" id="IPR006034">
    <property type="entry name" value="Asparaginase/glutaminase-like"/>
</dbReference>
<name>A0A1Y1US90_9TREE</name>
<dbReference type="SFLD" id="SFLDS00057">
    <property type="entry name" value="Glutaminase/Asparaginase"/>
    <property type="match status" value="1"/>
</dbReference>
<dbReference type="Pfam" id="PF17763">
    <property type="entry name" value="Asparaginase_C"/>
    <property type="match status" value="1"/>
</dbReference>
<dbReference type="PIRSF" id="PIRSF001220">
    <property type="entry name" value="L-ASNase_gatD"/>
    <property type="match status" value="1"/>
</dbReference>
<dbReference type="Proteomes" id="UP000193218">
    <property type="component" value="Unassembled WGS sequence"/>
</dbReference>
<dbReference type="OrthoDB" id="542841at2759"/>
<dbReference type="Pfam" id="PF00710">
    <property type="entry name" value="Asparaginase"/>
    <property type="match status" value="1"/>
</dbReference>
<evidence type="ECO:0000256" key="2">
    <source>
        <dbReference type="PROSITE-ProRule" id="PRU10099"/>
    </source>
</evidence>
<reference evidence="5 6" key="1">
    <citation type="submission" date="2017-03" db="EMBL/GenBank/DDBJ databases">
        <title>Widespread Adenine N6-methylation of Active Genes in Fungi.</title>
        <authorList>
            <consortium name="DOE Joint Genome Institute"/>
            <person name="Mondo S.J."/>
            <person name="Dannebaum R.O."/>
            <person name="Kuo R.C."/>
            <person name="Louie K.B."/>
            <person name="Bewick A.J."/>
            <person name="Labutti K."/>
            <person name="Haridas S."/>
            <person name="Kuo A."/>
            <person name="Salamov A."/>
            <person name="Ahrendt S.R."/>
            <person name="Lau R."/>
            <person name="Bowen B.P."/>
            <person name="Lipzen A."/>
            <person name="Sullivan W."/>
            <person name="Andreopoulos W.B."/>
            <person name="Clum A."/>
            <person name="Lindquist E."/>
            <person name="Daum C."/>
            <person name="Northen T.R."/>
            <person name="Ramamoorthy G."/>
            <person name="Schmitz R.J."/>
            <person name="Gryganskyi A."/>
            <person name="Culley D."/>
            <person name="Magnuson J."/>
            <person name="James T.Y."/>
            <person name="O'Malley M.A."/>
            <person name="Stajich J.E."/>
            <person name="Spatafora J.W."/>
            <person name="Visel A."/>
            <person name="Grigoriev I.V."/>
        </authorList>
    </citation>
    <scope>NUCLEOTIDE SEQUENCE [LARGE SCALE GENOMIC DNA]</scope>
    <source>
        <strain evidence="5 6">NRRL Y-17943</strain>
    </source>
</reference>
<keyword evidence="6" id="KW-1185">Reference proteome</keyword>
<gene>
    <name evidence="5" type="ORF">BD324DRAFT_26447</name>
</gene>
<comment type="caution">
    <text evidence="5">The sequence shown here is derived from an EMBL/GenBank/DDBJ whole genome shotgun (WGS) entry which is preliminary data.</text>
</comment>
<evidence type="ECO:0000313" key="6">
    <source>
        <dbReference type="Proteomes" id="UP000193218"/>
    </source>
</evidence>
<dbReference type="SMART" id="SM00870">
    <property type="entry name" value="Asparaginase"/>
    <property type="match status" value="1"/>
</dbReference>
<dbReference type="EC" id="3.5.1.1" evidence="1"/>
<dbReference type="EMBL" id="NBSH01000001">
    <property type="protein sequence ID" value="ORX40891.1"/>
    <property type="molecule type" value="Genomic_DNA"/>
</dbReference>
<dbReference type="PRINTS" id="PR00139">
    <property type="entry name" value="ASNGLNASE"/>
</dbReference>
<dbReference type="GO" id="GO:0004067">
    <property type="term" value="F:asparaginase activity"/>
    <property type="evidence" value="ECO:0007669"/>
    <property type="project" value="UniProtKB-UniRule"/>
</dbReference>
<evidence type="ECO:0000259" key="4">
    <source>
        <dbReference type="Pfam" id="PF17763"/>
    </source>
</evidence>
<dbReference type="RefSeq" id="XP_021874570.1">
    <property type="nucleotide sequence ID" value="XM_022012321.1"/>
</dbReference>
<sequence>MSARASGEYTRPDVKRRLLVIGTGGTIASEPSSNGYTPLRNDHFYRRIRQHPLLSDPSGTSTPTLFSSPVLPVAVGVNTRYPELITPPLGDNEERVSYEILDLDKQMDSSEMTPSEWNIIAGLVEENWTDYDGFIILSGTDTLAYTSSILSFLFTNIGKPILVTGAQIPLSQPRSDGWANLLDSIYVAGVMNFAGIGVVFHHQVFQGNRATKTSPNHFAAFQSPCVPPLVNLNVKITLGGSITPRSSTLPPRLINLVTSPTVLSCSIHPGITGALLSAQIEAVPTCKAVILSAYGSGNLPISEENGALAALEAAVKRDILVVVISQCAIPNVYPLYTQGRTLLSKGVLPGHDLTHEAAFAKLLWLVSRKDLSFRQRQELFEIPIAGEMAA</sequence>
<evidence type="ECO:0000313" key="5">
    <source>
        <dbReference type="EMBL" id="ORX40891.1"/>
    </source>
</evidence>
<organism evidence="5 6">
    <name type="scientific">Kockovaella imperatae</name>
    <dbReference type="NCBI Taxonomy" id="4999"/>
    <lineage>
        <taxon>Eukaryota</taxon>
        <taxon>Fungi</taxon>
        <taxon>Dikarya</taxon>
        <taxon>Basidiomycota</taxon>
        <taxon>Agaricomycotina</taxon>
        <taxon>Tremellomycetes</taxon>
        <taxon>Tremellales</taxon>
        <taxon>Cuniculitremaceae</taxon>
        <taxon>Kockovaella</taxon>
    </lineage>
</organism>
<dbReference type="InterPro" id="IPR027474">
    <property type="entry name" value="L-asparaginase_N"/>
</dbReference>
<dbReference type="PANTHER" id="PTHR11707:SF28">
    <property type="entry name" value="60 KDA LYSOPHOSPHOLIPASE"/>
    <property type="match status" value="1"/>
</dbReference>
<dbReference type="Gene3D" id="3.40.50.40">
    <property type="match status" value="1"/>
</dbReference>
<evidence type="ECO:0000259" key="3">
    <source>
        <dbReference type="Pfam" id="PF00710"/>
    </source>
</evidence>
<dbReference type="AlphaFoldDB" id="A0A1Y1US90"/>
<feature type="active site" evidence="2">
    <location>
        <position position="26"/>
    </location>
</feature>
<dbReference type="GO" id="GO:0006528">
    <property type="term" value="P:asparagine metabolic process"/>
    <property type="evidence" value="ECO:0007669"/>
    <property type="project" value="UniProtKB-ARBA"/>
</dbReference>
<dbReference type="PIRSF" id="PIRSF500176">
    <property type="entry name" value="L_ASNase"/>
    <property type="match status" value="1"/>
</dbReference>